<dbReference type="eggNOG" id="KOG4162">
    <property type="taxonomic scope" value="Eukaryota"/>
</dbReference>
<evidence type="ECO:0000256" key="1">
    <source>
        <dbReference type="ARBA" id="ARBA00002550"/>
    </source>
</evidence>
<reference evidence="5" key="2">
    <citation type="submission" date="2015-06" db="UniProtKB">
        <authorList>
            <consortium name="EnsemblMetazoa"/>
        </authorList>
    </citation>
    <scope>IDENTIFICATION</scope>
</reference>
<dbReference type="SMART" id="SM00028">
    <property type="entry name" value="TPR"/>
    <property type="match status" value="6"/>
</dbReference>
<organism evidence="5 6">
    <name type="scientific">Tetranychus urticae</name>
    <name type="common">Two-spotted spider mite</name>
    <dbReference type="NCBI Taxonomy" id="32264"/>
    <lineage>
        <taxon>Eukaryota</taxon>
        <taxon>Metazoa</taxon>
        <taxon>Ecdysozoa</taxon>
        <taxon>Arthropoda</taxon>
        <taxon>Chelicerata</taxon>
        <taxon>Arachnida</taxon>
        <taxon>Acari</taxon>
        <taxon>Acariformes</taxon>
        <taxon>Trombidiformes</taxon>
        <taxon>Prostigmata</taxon>
        <taxon>Eleutherengona</taxon>
        <taxon>Raphignathae</taxon>
        <taxon>Tetranychoidea</taxon>
        <taxon>Tetranychidae</taxon>
        <taxon>Tetranychus</taxon>
    </lineage>
</organism>
<dbReference type="SUPFAM" id="SSF48452">
    <property type="entry name" value="TPR-like"/>
    <property type="match status" value="2"/>
</dbReference>
<evidence type="ECO:0000256" key="3">
    <source>
        <dbReference type="PROSITE-ProRule" id="PRU00339"/>
    </source>
</evidence>
<dbReference type="Pfam" id="PF13181">
    <property type="entry name" value="TPR_8"/>
    <property type="match status" value="2"/>
</dbReference>
<evidence type="ECO:0000313" key="5">
    <source>
        <dbReference type="EnsemblMetazoa" id="tetur04g01510.1"/>
    </source>
</evidence>
<dbReference type="PANTHER" id="PTHR23083">
    <property type="entry name" value="TETRATRICOPEPTIDE REPEAT PROTEIN, TPR"/>
    <property type="match status" value="1"/>
</dbReference>
<dbReference type="GO" id="GO:0005886">
    <property type="term" value="C:plasma membrane"/>
    <property type="evidence" value="ECO:0007669"/>
    <property type="project" value="TreeGrafter"/>
</dbReference>
<dbReference type="InterPro" id="IPR051722">
    <property type="entry name" value="Endocytosis_PI4K-reg_protein"/>
</dbReference>
<evidence type="ECO:0000259" key="4">
    <source>
        <dbReference type="Pfam" id="PF19440"/>
    </source>
</evidence>
<dbReference type="PROSITE" id="PS50005">
    <property type="entry name" value="TPR"/>
    <property type="match status" value="1"/>
</dbReference>
<keyword evidence="6" id="KW-1185">Reference proteome</keyword>
<dbReference type="Proteomes" id="UP000015104">
    <property type="component" value="Unassembled WGS sequence"/>
</dbReference>
<dbReference type="GO" id="GO:0046854">
    <property type="term" value="P:phosphatidylinositol phosphate biosynthetic process"/>
    <property type="evidence" value="ECO:0007669"/>
    <property type="project" value="TreeGrafter"/>
</dbReference>
<dbReference type="GO" id="GO:0072659">
    <property type="term" value="P:protein localization to plasma membrane"/>
    <property type="evidence" value="ECO:0007669"/>
    <property type="project" value="TreeGrafter"/>
</dbReference>
<feature type="repeat" description="TPR" evidence="3">
    <location>
        <begin position="685"/>
        <end position="718"/>
    </location>
</feature>
<dbReference type="EnsemblMetazoa" id="tetur04g01510.1">
    <property type="protein sequence ID" value="tetur04g01510.1"/>
    <property type="gene ID" value="tetur04g01510"/>
</dbReference>
<feature type="domain" description="Tetratricopeptide repeat protein 7 N-terminal" evidence="4">
    <location>
        <begin position="4"/>
        <end position="334"/>
    </location>
</feature>
<dbReference type="InterPro" id="IPR045819">
    <property type="entry name" value="TTC7_N"/>
</dbReference>
<comment type="similarity">
    <text evidence="2">Belongs to the YPP1 family.</text>
</comment>
<name>T1K1I4_TETUR</name>
<protein>
    <recommendedName>
        <fullName evidence="4">Tetratricopeptide repeat protein 7 N-terminal domain-containing protein</fullName>
    </recommendedName>
</protein>
<evidence type="ECO:0000256" key="2">
    <source>
        <dbReference type="ARBA" id="ARBA00038251"/>
    </source>
</evidence>
<sequence length="814" mass="91347">MASTTKGKTRTESDIEKYREEGEWRKILELAQSIGSDGGKNGLIEFLLGEAKLELYLEGGDLIRGQNLLKESRAHLKSCLNASNCSALQVDANLLLAKLHFMSGEQSLAAKVIEASGISSIIGGEKPLPFRIMKLVAESFAIKGMCLEKEKNVDKGLEKAIICLTKASDLTLRYLQNMEKHLGPYANVSVGPILETGIQRAPILFMQNDQIAKAFNQYRNIMNACETQSTLNTRQVVSRKLAELILRNVSRSCWTPFDTSITTISGHWKPHRYFGQSLFNPREREEEIVLLLLISELLASRNVVLDRGTEFNDTRRQSLENVIAIHDLLVIALTPFKYCILDMFERAMKFSFEIKHIWLQFGLSVMETKKFPLRAILIFKEVARIDDSDPVPCILAAKVYILELNNAEKALEFALEALSRDTEGAMSSRINLTLGIVNAILYEEETETVKKLKKVHLHESIRYFKNLIKGPVEDHLAYYHIGLHMAHQRVINDSMHHAQLALVLNPYHLPSIQLMILCLSACKKYHEALSLCEASLEEYPDQLVLLYVKANLEQVVSENGYEIALQTAKHMLRCCKNLPNEDKDKVLYCGNNVTLTGTNYDTLSLKMEQTLSEIVSLDSCPVLGDGAITSGPGLEDGSLGQKQLWNLQLHLWILIAELYIKLGLISEAEACVAEVANVVFGPLSHQLMFVKGILAKARQRYAEAKAYFQNAISINPRHARALQQLGHSYYLLGNQLSADKYLRDSLNVDATLHETWSHMGCVLNELGEHKSAADCLVTAIQLEATAPIYPSILHQEMFLSDFSLVSIESLKFVL</sequence>
<dbReference type="InterPro" id="IPR019734">
    <property type="entry name" value="TPR_rpt"/>
</dbReference>
<dbReference type="Gene3D" id="1.25.40.10">
    <property type="entry name" value="Tetratricopeptide repeat domain"/>
    <property type="match status" value="3"/>
</dbReference>
<dbReference type="STRING" id="32264.T1K1I4"/>
<accession>T1K1I4</accession>
<reference evidence="6" key="1">
    <citation type="submission" date="2011-08" db="EMBL/GenBank/DDBJ databases">
        <authorList>
            <person name="Rombauts S."/>
        </authorList>
    </citation>
    <scope>NUCLEOTIDE SEQUENCE</scope>
    <source>
        <strain evidence="6">London</strain>
    </source>
</reference>
<dbReference type="EMBL" id="CAEY01001352">
    <property type="status" value="NOT_ANNOTATED_CDS"/>
    <property type="molecule type" value="Genomic_DNA"/>
</dbReference>
<dbReference type="AlphaFoldDB" id="T1K1I4"/>
<dbReference type="Pfam" id="PF19440">
    <property type="entry name" value="TTC7_N"/>
    <property type="match status" value="1"/>
</dbReference>
<proteinExistence type="inferred from homology"/>
<dbReference type="InterPro" id="IPR011990">
    <property type="entry name" value="TPR-like_helical_dom_sf"/>
</dbReference>
<evidence type="ECO:0000313" key="6">
    <source>
        <dbReference type="Proteomes" id="UP000015104"/>
    </source>
</evidence>
<dbReference type="HOGENOM" id="CLU_010512_0_0_1"/>
<dbReference type="PANTHER" id="PTHR23083:SF464">
    <property type="entry name" value="TETRATRICOPEPTIDE REPEAT DOMAIN 7, ISOFORM A"/>
    <property type="match status" value="1"/>
</dbReference>
<comment type="function">
    <text evidence="1">Involved in endocytosis.</text>
</comment>
<keyword evidence="3" id="KW-0802">TPR repeat</keyword>